<name>A0A4S4BSH4_9BACL</name>
<dbReference type="AlphaFoldDB" id="A0A4S4BSH4"/>
<evidence type="ECO:0000256" key="1">
    <source>
        <dbReference type="SAM" id="Phobius"/>
    </source>
</evidence>
<organism evidence="2 3">
    <name type="scientific">Cohnella fermenti</name>
    <dbReference type="NCBI Taxonomy" id="2565925"/>
    <lineage>
        <taxon>Bacteria</taxon>
        <taxon>Bacillati</taxon>
        <taxon>Bacillota</taxon>
        <taxon>Bacilli</taxon>
        <taxon>Bacillales</taxon>
        <taxon>Paenibacillaceae</taxon>
        <taxon>Cohnella</taxon>
    </lineage>
</organism>
<keyword evidence="3" id="KW-1185">Reference proteome</keyword>
<reference evidence="2 3" key="1">
    <citation type="submission" date="2019-04" db="EMBL/GenBank/DDBJ databases">
        <title>Cohnella sp. nov. isolated from preserved vegetables.</title>
        <authorList>
            <person name="Lin S.-Y."/>
            <person name="Hung M.-H."/>
            <person name="Young C.-C."/>
        </authorList>
    </citation>
    <scope>NUCLEOTIDE SEQUENCE [LARGE SCALE GENOMIC DNA]</scope>
    <source>
        <strain evidence="2 3">CC-MHH1044</strain>
    </source>
</reference>
<keyword evidence="1" id="KW-1133">Transmembrane helix</keyword>
<protein>
    <recommendedName>
        <fullName evidence="4">DUF2140 family protein</fullName>
    </recommendedName>
</protein>
<evidence type="ECO:0008006" key="4">
    <source>
        <dbReference type="Google" id="ProtNLM"/>
    </source>
</evidence>
<accession>A0A4S4BSH4</accession>
<dbReference type="RefSeq" id="WP_136370612.1">
    <property type="nucleotide sequence ID" value="NZ_SSOB01000017.1"/>
</dbReference>
<evidence type="ECO:0000313" key="3">
    <source>
        <dbReference type="Proteomes" id="UP000310636"/>
    </source>
</evidence>
<dbReference type="OrthoDB" id="2664080at2"/>
<feature type="transmembrane region" description="Helical" evidence="1">
    <location>
        <begin position="6"/>
        <end position="26"/>
    </location>
</feature>
<dbReference type="EMBL" id="SSOB01000017">
    <property type="protein sequence ID" value="THF78001.1"/>
    <property type="molecule type" value="Genomic_DNA"/>
</dbReference>
<keyword evidence="1" id="KW-0472">Membrane</keyword>
<proteinExistence type="predicted"/>
<keyword evidence="1" id="KW-0812">Transmembrane</keyword>
<evidence type="ECO:0000313" key="2">
    <source>
        <dbReference type="EMBL" id="THF78001.1"/>
    </source>
</evidence>
<dbReference type="Proteomes" id="UP000310636">
    <property type="component" value="Unassembled WGS sequence"/>
</dbReference>
<gene>
    <name evidence="2" type="ORF">E6C55_14950</name>
</gene>
<sequence length="187" mass="20893">MRKWWIALFVLILVVVGIVIVAYRYAAPQQELDLRYEDVPLRDRAIDMAKRLSTTLVLSEEDVNNLAKAQLAENPIRMKDAELTGVQFRLGDGALIADVNVEAMGRIPIGMTLTYDVEWVSPNLIARVSDARIRGIHLPADSFAEVTIPLGSELPDWLKIKEVRIEAGQAAIEFQKPSLSDLKSLLD</sequence>
<comment type="caution">
    <text evidence="2">The sequence shown here is derived from an EMBL/GenBank/DDBJ whole genome shotgun (WGS) entry which is preliminary data.</text>
</comment>